<dbReference type="PROSITE" id="PS00595">
    <property type="entry name" value="AA_TRANSFER_CLASS_5"/>
    <property type="match status" value="1"/>
</dbReference>
<dbReference type="eggNOG" id="arCOG00066">
    <property type="taxonomic scope" value="Archaea"/>
</dbReference>
<dbReference type="InterPro" id="IPR020578">
    <property type="entry name" value="Aminotrans_V_PyrdxlP_BS"/>
</dbReference>
<dbReference type="NCBIfam" id="NF002806">
    <property type="entry name" value="PRK02948.1"/>
    <property type="match status" value="1"/>
</dbReference>
<dbReference type="GO" id="GO:0008483">
    <property type="term" value="F:transaminase activity"/>
    <property type="evidence" value="ECO:0007669"/>
    <property type="project" value="UniProtKB-KW"/>
</dbReference>
<organism evidence="12 13">
    <name type="scientific">Methanoregula boonei (strain DSM 21154 / JCM 14090 / 6A8)</name>
    <dbReference type="NCBI Taxonomy" id="456442"/>
    <lineage>
        <taxon>Archaea</taxon>
        <taxon>Methanobacteriati</taxon>
        <taxon>Methanobacteriota</taxon>
        <taxon>Stenosarchaea group</taxon>
        <taxon>Methanomicrobia</taxon>
        <taxon>Methanomicrobiales</taxon>
        <taxon>Methanoregulaceae</taxon>
        <taxon>Methanoregula</taxon>
    </lineage>
</organism>
<evidence type="ECO:0000259" key="11">
    <source>
        <dbReference type="Pfam" id="PF00266"/>
    </source>
</evidence>
<evidence type="ECO:0000256" key="9">
    <source>
        <dbReference type="RuleBase" id="RU004504"/>
    </source>
</evidence>
<dbReference type="HOGENOM" id="CLU_003433_0_2_2"/>
<evidence type="ECO:0000313" key="13">
    <source>
        <dbReference type="Proteomes" id="UP000002408"/>
    </source>
</evidence>
<dbReference type="PANTHER" id="PTHR11601">
    <property type="entry name" value="CYSTEINE DESULFURYLASE FAMILY MEMBER"/>
    <property type="match status" value="1"/>
</dbReference>
<evidence type="ECO:0000256" key="8">
    <source>
        <dbReference type="ARBA" id="ARBA00023014"/>
    </source>
</evidence>
<dbReference type="InterPro" id="IPR015422">
    <property type="entry name" value="PyrdxlP-dep_Trfase_small"/>
</dbReference>
<dbReference type="PIRSF" id="PIRSF005572">
    <property type="entry name" value="NifS"/>
    <property type="match status" value="1"/>
</dbReference>
<feature type="domain" description="Aminotransferase class V" evidence="11">
    <location>
        <begin position="8"/>
        <end position="371"/>
    </location>
</feature>
<dbReference type="GO" id="GO:0046872">
    <property type="term" value="F:metal ion binding"/>
    <property type="evidence" value="ECO:0007669"/>
    <property type="project" value="UniProtKB-KW"/>
</dbReference>
<evidence type="ECO:0000256" key="2">
    <source>
        <dbReference type="ARBA" id="ARBA00006490"/>
    </source>
</evidence>
<keyword evidence="12" id="KW-0032">Aminotransferase</keyword>
<comment type="similarity">
    <text evidence="2">Belongs to the class-V pyridoxal-phosphate-dependent aminotransferase family. NifS/IscS subfamily.</text>
</comment>
<keyword evidence="6" id="KW-0663">Pyridoxal phosphate</keyword>
<proteinExistence type="inferred from homology"/>
<dbReference type="EC" id="2.8.1.7" evidence="3"/>
<dbReference type="KEGG" id="mbn:Mboo_0356"/>
<gene>
    <name evidence="12" type="ordered locus">Mboo_0356</name>
</gene>
<evidence type="ECO:0000256" key="4">
    <source>
        <dbReference type="ARBA" id="ARBA00022679"/>
    </source>
</evidence>
<evidence type="ECO:0000313" key="12">
    <source>
        <dbReference type="EMBL" id="ABS54876.1"/>
    </source>
</evidence>
<keyword evidence="4 12" id="KW-0808">Transferase</keyword>
<keyword evidence="10" id="KW-0175">Coiled coil</keyword>
<dbReference type="InterPro" id="IPR016454">
    <property type="entry name" value="Cysteine_dSase"/>
</dbReference>
<dbReference type="FunFam" id="3.40.640.10:FF:000003">
    <property type="entry name" value="Cysteine desulfurase IscS"/>
    <property type="match status" value="1"/>
</dbReference>
<protein>
    <recommendedName>
        <fullName evidence="3">cysteine desulfurase</fullName>
        <ecNumber evidence="3">2.8.1.7</ecNumber>
    </recommendedName>
</protein>
<dbReference type="SUPFAM" id="SSF53383">
    <property type="entry name" value="PLP-dependent transferases"/>
    <property type="match status" value="1"/>
</dbReference>
<keyword evidence="7" id="KW-0408">Iron</keyword>
<evidence type="ECO:0000256" key="7">
    <source>
        <dbReference type="ARBA" id="ARBA00023004"/>
    </source>
</evidence>
<dbReference type="REBASE" id="211888">
    <property type="entry name" value="M.Mbo6A8DndAP"/>
</dbReference>
<evidence type="ECO:0000256" key="5">
    <source>
        <dbReference type="ARBA" id="ARBA00022723"/>
    </source>
</evidence>
<evidence type="ECO:0000256" key="1">
    <source>
        <dbReference type="ARBA" id="ARBA00001933"/>
    </source>
</evidence>
<dbReference type="PANTHER" id="PTHR11601:SF34">
    <property type="entry name" value="CYSTEINE DESULFURASE"/>
    <property type="match status" value="1"/>
</dbReference>
<keyword evidence="5" id="KW-0479">Metal-binding</keyword>
<evidence type="ECO:0000256" key="3">
    <source>
        <dbReference type="ARBA" id="ARBA00012239"/>
    </source>
</evidence>
<dbReference type="InterPro" id="IPR015424">
    <property type="entry name" value="PyrdxlP-dep_Trfase"/>
</dbReference>
<dbReference type="GO" id="GO:0051536">
    <property type="term" value="F:iron-sulfur cluster binding"/>
    <property type="evidence" value="ECO:0007669"/>
    <property type="project" value="UniProtKB-KW"/>
</dbReference>
<accession>A7I565</accession>
<name>A7I565_METB6</name>
<keyword evidence="8" id="KW-0411">Iron-sulfur</keyword>
<dbReference type="Pfam" id="PF00266">
    <property type="entry name" value="Aminotran_5"/>
    <property type="match status" value="1"/>
</dbReference>
<dbReference type="GO" id="GO:0031071">
    <property type="term" value="F:cysteine desulfurase activity"/>
    <property type="evidence" value="ECO:0007669"/>
    <property type="project" value="UniProtKB-EC"/>
</dbReference>
<dbReference type="InterPro" id="IPR000192">
    <property type="entry name" value="Aminotrans_V_dom"/>
</dbReference>
<dbReference type="InterPro" id="IPR015421">
    <property type="entry name" value="PyrdxlP-dep_Trfase_major"/>
</dbReference>
<evidence type="ECO:0000256" key="10">
    <source>
        <dbReference type="SAM" id="Coils"/>
    </source>
</evidence>
<feature type="coiled-coil region" evidence="10">
    <location>
        <begin position="251"/>
        <end position="278"/>
    </location>
</feature>
<dbReference type="AlphaFoldDB" id="A7I565"/>
<evidence type="ECO:0000256" key="6">
    <source>
        <dbReference type="ARBA" id="ARBA00022898"/>
    </source>
</evidence>
<keyword evidence="13" id="KW-1185">Reference proteome</keyword>
<sequence>MEKINRPIYMDSHATTPVDPRVLEAMLPYFSDIFGNAGSIDHAYGAVAAEAVKKAREQCAHPLNAHPEEIIFTSGATEANNIAILGTAEQYAEKGDHIITCVTEHKAVLDTCKHLQKTGKSVTFLPVDQYGLVDPGQVEDAITDKTVLISIMTANNEIGTIAPIKEIGKIAHEHGVIFHTDAAQAVGHISIDVKEMNIDLLSFSGHKIYGPKGIGGLYIRGSNPRVKLAPIVFGGGQEKGLRSGTLNVPGIVGLGKALAVAEKEMAKEEKQYRKWTTQMFDAFKDAYPSVMLNGHPTKRLAHNLNVCFPGIESKALIHLLKDDVSISAGSACTTTSVEPSHVLLAIGRTEEESHWAVRFGLGRGNTEEIIEYTIITLKDDLNKIKKISDI</sequence>
<dbReference type="Gene3D" id="3.40.640.10">
    <property type="entry name" value="Type I PLP-dependent aspartate aminotransferase-like (Major domain)"/>
    <property type="match status" value="1"/>
</dbReference>
<dbReference type="Proteomes" id="UP000002408">
    <property type="component" value="Chromosome"/>
</dbReference>
<comment type="cofactor">
    <cofactor evidence="1 9">
        <name>pyridoxal 5'-phosphate</name>
        <dbReference type="ChEBI" id="CHEBI:597326"/>
    </cofactor>
</comment>
<dbReference type="Gene3D" id="3.90.1150.10">
    <property type="entry name" value="Aspartate Aminotransferase, domain 1"/>
    <property type="match status" value="1"/>
</dbReference>
<dbReference type="STRING" id="456442.Mboo_0356"/>
<reference evidence="13" key="1">
    <citation type="journal article" date="2015" name="Microbiology">
        <title>Genome of Methanoregula boonei 6A8 reveals adaptations to oligotrophic peatland environments.</title>
        <authorList>
            <person name="Braeuer S."/>
            <person name="Cadillo-Quiroz H."/>
            <person name="Kyrpides N."/>
            <person name="Woyke T."/>
            <person name="Goodwin L."/>
            <person name="Detter C."/>
            <person name="Podell S."/>
            <person name="Yavitt J.B."/>
            <person name="Zinder S.H."/>
        </authorList>
    </citation>
    <scope>NUCLEOTIDE SEQUENCE [LARGE SCALE GENOMIC DNA]</scope>
    <source>
        <strain evidence="13">DSM 21154 / JCM 14090 / 6A8</strain>
    </source>
</reference>
<dbReference type="OrthoDB" id="5817at2157"/>
<dbReference type="EMBL" id="CP000780">
    <property type="protein sequence ID" value="ABS54876.1"/>
    <property type="molecule type" value="Genomic_DNA"/>
</dbReference>